<evidence type="ECO:0000256" key="6">
    <source>
        <dbReference type="ARBA" id="ARBA00023136"/>
    </source>
</evidence>
<keyword evidence="6" id="KW-0472">Membrane</keyword>
<dbReference type="GeneID" id="94900804"/>
<dbReference type="GO" id="GO:0019646">
    <property type="term" value="P:aerobic electron transport chain"/>
    <property type="evidence" value="ECO:0007669"/>
    <property type="project" value="TreeGrafter"/>
</dbReference>
<dbReference type="PANTHER" id="PTHR36835">
    <property type="entry name" value="CYTOCHROME BO(3) UBIQUINOL OXIDASE SUBUNIT 4"/>
    <property type="match status" value="1"/>
</dbReference>
<dbReference type="NCBIfam" id="TIGR02908">
    <property type="entry name" value="CoxD_Bacillus"/>
    <property type="match status" value="1"/>
</dbReference>
<proteinExistence type="inferred from homology"/>
<keyword evidence="4" id="KW-0812">Transmembrane</keyword>
<keyword evidence="3" id="KW-1003">Cell membrane</keyword>
<dbReference type="AlphaFoldDB" id="A0A6G9J4X5"/>
<dbReference type="InterPro" id="IPR005171">
    <property type="entry name" value="Cyt_c_oxidase_su4_prok"/>
</dbReference>
<dbReference type="RefSeq" id="WP_062753522.1">
    <property type="nucleotide sequence ID" value="NZ_BDAQ01000002.1"/>
</dbReference>
<dbReference type="InterPro" id="IPR050968">
    <property type="entry name" value="Cytochrome_c_oxidase_bac_sub4"/>
</dbReference>
<dbReference type="GO" id="GO:0005886">
    <property type="term" value="C:plasma membrane"/>
    <property type="evidence" value="ECO:0007669"/>
    <property type="project" value="UniProtKB-SubCell"/>
</dbReference>
<dbReference type="GO" id="GO:0009486">
    <property type="term" value="F:cytochrome bo3 ubiquinol oxidase activity"/>
    <property type="evidence" value="ECO:0007669"/>
    <property type="project" value="TreeGrafter"/>
</dbReference>
<evidence type="ECO:0000256" key="4">
    <source>
        <dbReference type="ARBA" id="ARBA00022692"/>
    </source>
</evidence>
<evidence type="ECO:0000256" key="3">
    <source>
        <dbReference type="ARBA" id="ARBA00022475"/>
    </source>
</evidence>
<dbReference type="Pfam" id="PF03626">
    <property type="entry name" value="COX4_pro"/>
    <property type="match status" value="1"/>
</dbReference>
<evidence type="ECO:0000256" key="2">
    <source>
        <dbReference type="ARBA" id="ARBA00008079"/>
    </source>
</evidence>
<reference evidence="7 8" key="1">
    <citation type="submission" date="2020-08" db="EMBL/GenBank/DDBJ databases">
        <title>Genomic Encyclopedia of Type Strains, Phase IV (KMG-IV): sequencing the most valuable type-strain genomes for metagenomic binning, comparative biology and taxonomic classification.</title>
        <authorList>
            <person name="Goeker M."/>
        </authorList>
    </citation>
    <scope>NUCLEOTIDE SEQUENCE [LARGE SCALE GENOMIC DNA]</scope>
    <source>
        <strain evidence="7 8">DSM 14590</strain>
    </source>
</reference>
<dbReference type="Proteomes" id="UP000613002">
    <property type="component" value="Unassembled WGS sequence"/>
</dbReference>
<keyword evidence="5" id="KW-1133">Transmembrane helix</keyword>
<keyword evidence="8" id="KW-1185">Reference proteome</keyword>
<dbReference type="GO" id="GO:0015078">
    <property type="term" value="F:proton transmembrane transporter activity"/>
    <property type="evidence" value="ECO:0007669"/>
    <property type="project" value="TreeGrafter"/>
</dbReference>
<dbReference type="GO" id="GO:0009319">
    <property type="term" value="C:cytochrome o ubiquinol oxidase complex"/>
    <property type="evidence" value="ECO:0007669"/>
    <property type="project" value="TreeGrafter"/>
</dbReference>
<gene>
    <name evidence="7" type="ORF">HNR78_000895</name>
</gene>
<dbReference type="EMBL" id="JACICZ010000002">
    <property type="protein sequence ID" value="MBB3868018.1"/>
    <property type="molecule type" value="Genomic_DNA"/>
</dbReference>
<organism evidence="7 8">
    <name type="scientific">Parageobacillus toebii NBRC 107807</name>
    <dbReference type="NCBI Taxonomy" id="1223503"/>
    <lineage>
        <taxon>Bacteria</taxon>
        <taxon>Bacillati</taxon>
        <taxon>Bacillota</taxon>
        <taxon>Bacilli</taxon>
        <taxon>Bacillales</taxon>
        <taxon>Anoxybacillaceae</taxon>
        <taxon>Parageobacillus</taxon>
    </lineage>
</organism>
<evidence type="ECO:0000256" key="5">
    <source>
        <dbReference type="ARBA" id="ARBA00022989"/>
    </source>
</evidence>
<protein>
    <submittedName>
        <fullName evidence="7">Cytochrome c oxidase subunit 4</fullName>
    </submittedName>
</protein>
<dbReference type="InterPro" id="IPR014257">
    <property type="entry name" value="Cyt_c_oxidase_su4_bacillaceae"/>
</dbReference>
<evidence type="ECO:0000313" key="8">
    <source>
        <dbReference type="Proteomes" id="UP000613002"/>
    </source>
</evidence>
<sequence>MVNQANSGNERVDLAYRRKKNAEDMKHQVISFVLMILFTLIAFTAVGYDKFSPWFSVPFILLLAVVQVLFQLYYFMHMSHKGHEMPALFMYGGVFVAFLTIWAFATIIWW</sequence>
<comment type="subcellular location">
    <subcellularLocation>
        <location evidence="1">Cell membrane</location>
        <topology evidence="1">Multi-pass membrane protein</topology>
    </subcellularLocation>
</comment>
<name>A0A6G9J4X5_9BACL</name>
<evidence type="ECO:0000313" key="7">
    <source>
        <dbReference type="EMBL" id="MBB3868018.1"/>
    </source>
</evidence>
<comment type="caution">
    <text evidence="7">The sequence shown here is derived from an EMBL/GenBank/DDBJ whole genome shotgun (WGS) entry which is preliminary data.</text>
</comment>
<evidence type="ECO:0000256" key="1">
    <source>
        <dbReference type="ARBA" id="ARBA00004651"/>
    </source>
</evidence>
<accession>A0A6G9J4X5</accession>
<dbReference type="PANTHER" id="PTHR36835:SF1">
    <property type="entry name" value="CYTOCHROME BO(3) UBIQUINOL OXIDASE SUBUNIT 4"/>
    <property type="match status" value="1"/>
</dbReference>
<comment type="similarity">
    <text evidence="2">Belongs to the cytochrome c oxidase bacterial subunit 4 family.</text>
</comment>
<dbReference type="GO" id="GO:0015990">
    <property type="term" value="P:electron transport coupled proton transport"/>
    <property type="evidence" value="ECO:0007669"/>
    <property type="project" value="TreeGrafter"/>
</dbReference>